<gene>
    <name evidence="3" type="ORF">CYNAS_LOCUS21650</name>
</gene>
<evidence type="ECO:0000256" key="1">
    <source>
        <dbReference type="SAM" id="MobiDB-lite"/>
    </source>
</evidence>
<dbReference type="EMBL" id="CATQJL010000326">
    <property type="protein sequence ID" value="CAJ0609667.1"/>
    <property type="molecule type" value="Genomic_DNA"/>
</dbReference>
<accession>A0AA36MHT3</accession>
<evidence type="ECO:0000256" key="2">
    <source>
        <dbReference type="SAM" id="SignalP"/>
    </source>
</evidence>
<dbReference type="AlphaFoldDB" id="A0AA36MHT3"/>
<keyword evidence="2" id="KW-0732">Signal</keyword>
<protein>
    <submittedName>
        <fullName evidence="3">Uncharacterized protein</fullName>
    </submittedName>
</protein>
<feature type="signal peptide" evidence="2">
    <location>
        <begin position="1"/>
        <end position="18"/>
    </location>
</feature>
<organism evidence="3 4">
    <name type="scientific">Cylicocyclus nassatus</name>
    <name type="common">Nematode worm</name>
    <dbReference type="NCBI Taxonomy" id="53992"/>
    <lineage>
        <taxon>Eukaryota</taxon>
        <taxon>Metazoa</taxon>
        <taxon>Ecdysozoa</taxon>
        <taxon>Nematoda</taxon>
        <taxon>Chromadorea</taxon>
        <taxon>Rhabditida</taxon>
        <taxon>Rhabditina</taxon>
        <taxon>Rhabditomorpha</taxon>
        <taxon>Strongyloidea</taxon>
        <taxon>Strongylidae</taxon>
        <taxon>Cylicocyclus</taxon>
    </lineage>
</organism>
<evidence type="ECO:0000313" key="3">
    <source>
        <dbReference type="EMBL" id="CAJ0609667.1"/>
    </source>
</evidence>
<comment type="caution">
    <text evidence="3">The sequence shown here is derived from an EMBL/GenBank/DDBJ whole genome shotgun (WGS) entry which is preliminary data.</text>
</comment>
<feature type="region of interest" description="Disordered" evidence="1">
    <location>
        <begin position="241"/>
        <end position="274"/>
    </location>
</feature>
<feature type="chain" id="PRO_5041201341" evidence="2">
    <location>
        <begin position="19"/>
        <end position="288"/>
    </location>
</feature>
<sequence>MLLTISTVIAFLVTAGKGCPVGPSPPSENLSLSSLANFNLYRYYDLENKDYNMEFFLNAFKKLDDYPNCTLAKHIALVETIPFLMEDYPGRETRTVRSLVEEALEKSKNTAIEDIVKFRVAYTLQLNAIFYLNALFNKDNLEWNIKLIKEEDEVEVTEEMKKEASRDLGAVVRILRKAVTTGDVPEADVRHSLGLLVIAYPHSPEKLHMLFTEGFNVISLWDQKLLEHKNAIDKIACEPDADADEQHSVADRQAGGSSGGEPSPDANPGEFMNSTLPEYYVHNQNLTY</sequence>
<reference evidence="3" key="1">
    <citation type="submission" date="2023-07" db="EMBL/GenBank/DDBJ databases">
        <authorList>
            <consortium name="CYATHOMIX"/>
        </authorList>
    </citation>
    <scope>NUCLEOTIDE SEQUENCE</scope>
    <source>
        <strain evidence="3">N/A</strain>
    </source>
</reference>
<evidence type="ECO:0000313" key="4">
    <source>
        <dbReference type="Proteomes" id="UP001176961"/>
    </source>
</evidence>
<name>A0AA36MHT3_CYLNA</name>
<proteinExistence type="predicted"/>
<keyword evidence="4" id="KW-1185">Reference proteome</keyword>
<dbReference type="Proteomes" id="UP001176961">
    <property type="component" value="Unassembled WGS sequence"/>
</dbReference>